<evidence type="ECO:0000313" key="9">
    <source>
        <dbReference type="EMBL" id="MBK7274485.1"/>
    </source>
</evidence>
<dbReference type="Proteomes" id="UP000726105">
    <property type="component" value="Unassembled WGS sequence"/>
</dbReference>
<evidence type="ECO:0000256" key="5">
    <source>
        <dbReference type="ARBA" id="ARBA00022989"/>
    </source>
</evidence>
<feature type="transmembrane region" description="Helical" evidence="7">
    <location>
        <begin position="27"/>
        <end position="48"/>
    </location>
</feature>
<accession>A0A934X5S1</accession>
<keyword evidence="5 7" id="KW-1133">Transmembrane helix</keyword>
<dbReference type="GO" id="GO:0005886">
    <property type="term" value="C:plasma membrane"/>
    <property type="evidence" value="ECO:0007669"/>
    <property type="project" value="UniProtKB-SubCell"/>
</dbReference>
<dbReference type="EMBL" id="JADIXZ010000004">
    <property type="protein sequence ID" value="MBK6300944.1"/>
    <property type="molecule type" value="Genomic_DNA"/>
</dbReference>
<evidence type="ECO:0000313" key="11">
    <source>
        <dbReference type="Proteomes" id="UP000718281"/>
    </source>
</evidence>
<evidence type="ECO:0000313" key="12">
    <source>
        <dbReference type="Proteomes" id="UP000726105"/>
    </source>
</evidence>
<evidence type="ECO:0000256" key="3">
    <source>
        <dbReference type="ARBA" id="ARBA00022475"/>
    </source>
</evidence>
<evidence type="ECO:0000256" key="2">
    <source>
        <dbReference type="ARBA" id="ARBA00011006"/>
    </source>
</evidence>
<protein>
    <submittedName>
        <fullName evidence="8">GlsB/YeaQ/YmgE family stress response membrane protein</fullName>
    </submittedName>
</protein>
<dbReference type="PANTHER" id="PTHR33884:SF3">
    <property type="entry name" value="UPF0410 PROTEIN YMGE"/>
    <property type="match status" value="1"/>
</dbReference>
<evidence type="ECO:0000256" key="6">
    <source>
        <dbReference type="ARBA" id="ARBA00023136"/>
    </source>
</evidence>
<keyword evidence="4 7" id="KW-0812">Transmembrane</keyword>
<dbReference type="PANTHER" id="PTHR33884">
    <property type="entry name" value="UPF0410 PROTEIN YMGE"/>
    <property type="match status" value="1"/>
</dbReference>
<dbReference type="Proteomes" id="UP000886632">
    <property type="component" value="Unassembled WGS sequence"/>
</dbReference>
<comment type="subcellular location">
    <subcellularLocation>
        <location evidence="1">Cell membrane</location>
        <topology evidence="1">Multi-pass membrane protein</topology>
    </subcellularLocation>
</comment>
<sequence>MSILGAIVGGLIVGLLARFILPGRQGLSLPITAAIGIVAALIGWWVAGKLGVQTTSGIDWLRWIISTIIAAVGIVIYGKVTSKA</sequence>
<reference evidence="11 12" key="1">
    <citation type="submission" date="2020-10" db="EMBL/GenBank/DDBJ databases">
        <title>Connecting structure to function with the recovery of over 1000 high-quality activated sludge metagenome-assembled genomes encoding full-length rRNA genes using long-read sequencing.</title>
        <authorList>
            <person name="Singleton C.M."/>
            <person name="Petriglieri F."/>
            <person name="Kristensen J.M."/>
            <person name="Kirkegaard R.H."/>
            <person name="Michaelsen T.Y."/>
            <person name="Andersen M.H."/>
            <person name="Karst S.M."/>
            <person name="Dueholm M.S."/>
            <person name="Nielsen P.H."/>
            <person name="Albertsen M."/>
        </authorList>
    </citation>
    <scope>NUCLEOTIDE SEQUENCE [LARGE SCALE GENOMIC DNA]</scope>
    <source>
        <strain evidence="8">AalE_18-Q3-R2-46_BAT3C.188</strain>
        <strain evidence="9">Ega_18-Q3-R5-49_MAXAC.001</strain>
        <strain evidence="10">Ribe_18-Q3-R11-54_MAXAC.001</strain>
    </source>
</reference>
<keyword evidence="3" id="KW-1003">Cell membrane</keyword>
<name>A0A934X5S1_9MICO</name>
<evidence type="ECO:0000256" key="1">
    <source>
        <dbReference type="ARBA" id="ARBA00004651"/>
    </source>
</evidence>
<dbReference type="Proteomes" id="UP000718281">
    <property type="component" value="Unassembled WGS sequence"/>
</dbReference>
<proteinExistence type="inferred from homology"/>
<dbReference type="InterPro" id="IPR007341">
    <property type="entry name" value="Transgly_assoc"/>
</dbReference>
<feature type="transmembrane region" description="Helical" evidence="7">
    <location>
        <begin position="60"/>
        <end position="78"/>
    </location>
</feature>
<comment type="caution">
    <text evidence="8">The sequence shown here is derived from an EMBL/GenBank/DDBJ whole genome shotgun (WGS) entry which is preliminary data.</text>
</comment>
<organism evidence="8 11">
    <name type="scientific">Candidatus Phosphoribacter hodrii</name>
    <dbReference type="NCBI Taxonomy" id="2953743"/>
    <lineage>
        <taxon>Bacteria</taxon>
        <taxon>Bacillati</taxon>
        <taxon>Actinomycetota</taxon>
        <taxon>Actinomycetes</taxon>
        <taxon>Micrococcales</taxon>
        <taxon>Dermatophilaceae</taxon>
        <taxon>Candidatus Phosphoribacter</taxon>
    </lineage>
</organism>
<dbReference type="EMBL" id="JADJIB010000006">
    <property type="protein sequence ID" value="MBK7274485.1"/>
    <property type="molecule type" value="Genomic_DNA"/>
</dbReference>
<evidence type="ECO:0000313" key="10">
    <source>
        <dbReference type="EMBL" id="MBL0005208.1"/>
    </source>
</evidence>
<dbReference type="AlphaFoldDB" id="A0A934X5S1"/>
<evidence type="ECO:0000313" key="8">
    <source>
        <dbReference type="EMBL" id="MBK6300944.1"/>
    </source>
</evidence>
<comment type="similarity">
    <text evidence="2">Belongs to the UPF0410 family.</text>
</comment>
<gene>
    <name evidence="8" type="ORF">IPF40_07795</name>
    <name evidence="9" type="ORF">IPI13_15425</name>
    <name evidence="10" type="ORF">IPP00_14940</name>
</gene>
<keyword evidence="6 7" id="KW-0472">Membrane</keyword>
<evidence type="ECO:0000256" key="7">
    <source>
        <dbReference type="SAM" id="Phobius"/>
    </source>
</evidence>
<evidence type="ECO:0000256" key="4">
    <source>
        <dbReference type="ARBA" id="ARBA00022692"/>
    </source>
</evidence>
<dbReference type="EMBL" id="JADKGK010000024">
    <property type="protein sequence ID" value="MBL0005208.1"/>
    <property type="molecule type" value="Genomic_DNA"/>
</dbReference>